<organism evidence="2 3">
    <name type="scientific">Eucalyptus globulus</name>
    <name type="common">Tasmanian blue gum</name>
    <dbReference type="NCBI Taxonomy" id="34317"/>
    <lineage>
        <taxon>Eukaryota</taxon>
        <taxon>Viridiplantae</taxon>
        <taxon>Streptophyta</taxon>
        <taxon>Embryophyta</taxon>
        <taxon>Tracheophyta</taxon>
        <taxon>Spermatophyta</taxon>
        <taxon>Magnoliopsida</taxon>
        <taxon>eudicotyledons</taxon>
        <taxon>Gunneridae</taxon>
        <taxon>Pentapetalae</taxon>
        <taxon>rosids</taxon>
        <taxon>malvids</taxon>
        <taxon>Myrtales</taxon>
        <taxon>Myrtaceae</taxon>
        <taxon>Myrtoideae</taxon>
        <taxon>Eucalypteae</taxon>
        <taxon>Eucalyptus</taxon>
    </lineage>
</organism>
<accession>A0ABD3KZI9</accession>
<comment type="caution">
    <text evidence="2">The sequence shown here is derived from an EMBL/GenBank/DDBJ whole genome shotgun (WGS) entry which is preliminary data.</text>
</comment>
<gene>
    <name evidence="2" type="ORF">ACJRO7_014253</name>
</gene>
<dbReference type="EMBL" id="JBJKBG010000003">
    <property type="protein sequence ID" value="KAL3745115.1"/>
    <property type="molecule type" value="Genomic_DNA"/>
</dbReference>
<proteinExistence type="predicted"/>
<name>A0ABD3KZI9_EUCGL</name>
<evidence type="ECO:0000313" key="3">
    <source>
        <dbReference type="Proteomes" id="UP001634007"/>
    </source>
</evidence>
<dbReference type="AlphaFoldDB" id="A0ABD3KZI9"/>
<reference evidence="2 3" key="1">
    <citation type="submission" date="2024-11" db="EMBL/GenBank/DDBJ databases">
        <title>Chromosome-level genome assembly of Eucalyptus globulus Labill. provides insights into its genome evolution.</title>
        <authorList>
            <person name="Li X."/>
        </authorList>
    </citation>
    <scope>NUCLEOTIDE SEQUENCE [LARGE SCALE GENOMIC DNA]</scope>
    <source>
        <strain evidence="2">CL2024</strain>
        <tissue evidence="2">Fresh tender leaves</tissue>
    </source>
</reference>
<keyword evidence="3" id="KW-1185">Reference proteome</keyword>
<sequence>MTLSLGSFLHSTPPISLSLLLLRTRNPRSIIFHHQAFSLSRHSTLIPDLQAPPIAAEIRFARRYCRNPIADCRGLPRGSLPEASLDSSEPLSRPPSPPLLRPVVSGAEIQS</sequence>
<dbReference type="Proteomes" id="UP001634007">
    <property type="component" value="Unassembled WGS sequence"/>
</dbReference>
<evidence type="ECO:0000256" key="1">
    <source>
        <dbReference type="SAM" id="MobiDB-lite"/>
    </source>
</evidence>
<protein>
    <submittedName>
        <fullName evidence="2">Uncharacterized protein</fullName>
    </submittedName>
</protein>
<feature type="region of interest" description="Disordered" evidence="1">
    <location>
        <begin position="74"/>
        <end position="111"/>
    </location>
</feature>
<evidence type="ECO:0000313" key="2">
    <source>
        <dbReference type="EMBL" id="KAL3745115.1"/>
    </source>
</evidence>